<feature type="compositionally biased region" description="Pro residues" evidence="1">
    <location>
        <begin position="810"/>
        <end position="846"/>
    </location>
</feature>
<feature type="compositionally biased region" description="Polar residues" evidence="1">
    <location>
        <begin position="468"/>
        <end position="492"/>
    </location>
</feature>
<name>A0AA48L3Q6_9TREE</name>
<dbReference type="Proteomes" id="UP001233271">
    <property type="component" value="Chromosome 4"/>
</dbReference>
<protein>
    <submittedName>
        <fullName evidence="2">Uncharacterized protein</fullName>
    </submittedName>
</protein>
<feature type="region of interest" description="Disordered" evidence="1">
    <location>
        <begin position="466"/>
        <end position="496"/>
    </location>
</feature>
<keyword evidence="3" id="KW-1185">Reference proteome</keyword>
<dbReference type="EMBL" id="AP028215">
    <property type="protein sequence ID" value="BEI91373.1"/>
    <property type="molecule type" value="Genomic_DNA"/>
</dbReference>
<feature type="region of interest" description="Disordered" evidence="1">
    <location>
        <begin position="784"/>
        <end position="846"/>
    </location>
</feature>
<accession>A0AA48L3Q6</accession>
<dbReference type="KEGG" id="ccac:CcaHIS019_0401930"/>
<evidence type="ECO:0000313" key="2">
    <source>
        <dbReference type="EMBL" id="BEI91373.1"/>
    </source>
</evidence>
<organism evidence="2 3">
    <name type="scientific">Cutaneotrichosporon cavernicola</name>
    <dbReference type="NCBI Taxonomy" id="279322"/>
    <lineage>
        <taxon>Eukaryota</taxon>
        <taxon>Fungi</taxon>
        <taxon>Dikarya</taxon>
        <taxon>Basidiomycota</taxon>
        <taxon>Agaricomycotina</taxon>
        <taxon>Tremellomycetes</taxon>
        <taxon>Trichosporonales</taxon>
        <taxon>Trichosporonaceae</taxon>
        <taxon>Cutaneotrichosporon</taxon>
    </lineage>
</organism>
<gene>
    <name evidence="2" type="ORF">CcaverHIS019_0401930</name>
</gene>
<reference evidence="2" key="1">
    <citation type="journal article" date="2023" name="BMC Genomics">
        <title>Chromosome-level genome assemblies of Cutaneotrichosporon spp. (Trichosporonales, Basidiomycota) reveal imbalanced evolution between nucleotide sequences and chromosome synteny.</title>
        <authorList>
            <person name="Kobayashi Y."/>
            <person name="Kayamori A."/>
            <person name="Aoki K."/>
            <person name="Shiwa Y."/>
            <person name="Matsutani M."/>
            <person name="Fujita N."/>
            <person name="Sugita T."/>
            <person name="Iwasaki W."/>
            <person name="Tanaka N."/>
            <person name="Takashima M."/>
        </authorList>
    </citation>
    <scope>NUCLEOTIDE SEQUENCE</scope>
    <source>
        <strain evidence="2">HIS019</strain>
    </source>
</reference>
<sequence length="1122" mass="120512">MFPLPLIHSPTEKGTWAAHAAAHPTAFTSPTRAYTRRLSAASVREASSYTLGYAIASLLNKWNDREYELGERCGPRLTLRQADLRGLNIGVGGLPYPDTRVQAAFRTQSRLHPQSAARSPRDKASDYGQPFDARYDWSDPISPARASEGWGIHEPERVLTARCACWRHEAALAVLAVEGFAPRRLTRASLKVWEEDERWRALARLLGADVEDNEPTLLTREEIMERICTCPTDVGAILDAAELGACRLHENNPNPNTTPNAPYACLSTEWVAALAAAPFTVDIPHCALPPANLRPPPAPTQEDLDPTAALTLEEVAAVRAADASPRLEWSPTSHMGSAHGHSRTSSAWTFSFAQNFLAPPPSPHQIKWGDLAPSEEKVAAAARHLLALDENATAARALVRAIAFAASAAEAGQGRIAVAVAGTRMARCVAIDLNVVAIELAPEADMWCDSPASSVLLADEDELMDSGARNSPFQQDPKRQQTLPTPKSTRSSRSMHDYGFPTHFASYVDLRTLLAGDVWERVPHDLGSFPYWPFPNHPSQEEAQTALLTDDCLSINEMYTVRTSVVASAANNLPGSVPIAILPVPTVSAASRPEVPLPSHVRLPRTPEFAPVGKSVFDVIADMKLPDPIIPQPGPTGVQQPHFVDVGLLTPPINFPEPIIAHEPAASGLSFFPPISPNPEGESTLGIAVPQPRQSVLDKLHFGLPTPDSPEGSTMFFHTTGPPPTPKIHTPRLCRTNPGTPRHATGSASVFGGPPSAPRPGPISLPPTPDMGMGNTLPEVEPPFAEGCSSSGLDWESCSSQLHSQRPSRAPTPPQWQIPPRSLPIWPPPSAPPSLPPSPALPPSTPSLIPPACTHTTCVRAIAERVEPDPNSLQRLYDALVAGIYALGDRPRAECLATAPVGAPRGPLADEVRSIAKAVRRNRRARNAAESKAEAAAMTLFEPAIKSRKRSASGAMKDMFPPTPISSRSPPSPSRFASLSRWWKGPPEVTAILTAPPTRTASSSTLAPPQLVPPCVTPESAHKVALDHATIVDELLWILGKPADTRKLKPSLIRFPQHQQGSQVDLPSIADSVLNQSPEEVPEEVAEYEPVLAALEQADIVVIGVHPAFMDILLREVAGASV</sequence>
<dbReference type="GeneID" id="85495243"/>
<evidence type="ECO:0000256" key="1">
    <source>
        <dbReference type="SAM" id="MobiDB-lite"/>
    </source>
</evidence>
<evidence type="ECO:0000313" key="3">
    <source>
        <dbReference type="Proteomes" id="UP001233271"/>
    </source>
</evidence>
<proteinExistence type="predicted"/>
<dbReference type="RefSeq" id="XP_060456638.1">
    <property type="nucleotide sequence ID" value="XM_060600001.1"/>
</dbReference>
<feature type="compositionally biased region" description="Polar residues" evidence="1">
    <location>
        <begin position="788"/>
        <end position="807"/>
    </location>
</feature>
<feature type="region of interest" description="Disordered" evidence="1">
    <location>
        <begin position="737"/>
        <end position="761"/>
    </location>
</feature>
<dbReference type="AlphaFoldDB" id="A0AA48L3Q6"/>
<feature type="region of interest" description="Disordered" evidence="1">
    <location>
        <begin position="107"/>
        <end position="129"/>
    </location>
</feature>
<feature type="region of interest" description="Disordered" evidence="1">
    <location>
        <begin position="960"/>
        <end position="979"/>
    </location>
</feature>
<feature type="compositionally biased region" description="Low complexity" evidence="1">
    <location>
        <begin position="965"/>
        <end position="979"/>
    </location>
</feature>